<gene>
    <name evidence="4" type="ORF">HXK00_00750</name>
</gene>
<feature type="domain" description="HTH luxR-type" evidence="3">
    <location>
        <begin position="1"/>
        <end position="62"/>
    </location>
</feature>
<keyword evidence="1" id="KW-0808">Transferase</keyword>
<dbReference type="GO" id="GO:0006355">
    <property type="term" value="P:regulation of DNA-templated transcription"/>
    <property type="evidence" value="ECO:0007669"/>
    <property type="project" value="InterPro"/>
</dbReference>
<evidence type="ECO:0000256" key="2">
    <source>
        <dbReference type="ARBA" id="ARBA00022777"/>
    </source>
</evidence>
<organism evidence="4 5">
    <name type="scientific">Abiotrophia defectiva</name>
    <name type="common">Streptococcus defectivus</name>
    <dbReference type="NCBI Taxonomy" id="46125"/>
    <lineage>
        <taxon>Bacteria</taxon>
        <taxon>Bacillati</taxon>
        <taxon>Bacillota</taxon>
        <taxon>Bacilli</taxon>
        <taxon>Lactobacillales</taxon>
        <taxon>Aerococcaceae</taxon>
        <taxon>Abiotrophia</taxon>
    </lineage>
</organism>
<proteinExistence type="predicted"/>
<dbReference type="PROSITE" id="PS50043">
    <property type="entry name" value="HTH_LUXR_2"/>
    <property type="match status" value="1"/>
</dbReference>
<dbReference type="SUPFAM" id="SSF46785">
    <property type="entry name" value="Winged helix' DNA-binding domain"/>
    <property type="match status" value="1"/>
</dbReference>
<name>A0A929MT80_ABIDE</name>
<dbReference type="GO" id="GO:0016301">
    <property type="term" value="F:kinase activity"/>
    <property type="evidence" value="ECO:0007669"/>
    <property type="project" value="UniProtKB-KW"/>
</dbReference>
<dbReference type="Gene3D" id="1.10.10.10">
    <property type="entry name" value="Winged helix-like DNA-binding domain superfamily/Winged helix DNA-binding domain"/>
    <property type="match status" value="1"/>
</dbReference>
<protein>
    <submittedName>
        <fullName evidence="4">Winged helix-turn-helix transcriptional regulator</fullName>
    </submittedName>
</protein>
<dbReference type="PANTHER" id="PTHR42909">
    <property type="entry name" value="ZGC:136858"/>
    <property type="match status" value="1"/>
</dbReference>
<dbReference type="EMBL" id="JABZFV010000002">
    <property type="protein sequence ID" value="MBF0934155.1"/>
    <property type="molecule type" value="Genomic_DNA"/>
</dbReference>
<dbReference type="Gene3D" id="3.40.1190.20">
    <property type="match status" value="1"/>
</dbReference>
<dbReference type="AlphaFoldDB" id="A0A929MT80"/>
<dbReference type="PROSITE" id="PS00584">
    <property type="entry name" value="PFKB_KINASES_2"/>
    <property type="match status" value="1"/>
</dbReference>
<evidence type="ECO:0000259" key="3">
    <source>
        <dbReference type="PROSITE" id="PS50043"/>
    </source>
</evidence>
<sequence length="366" mass="39983">MLTPNEAKVLALIEEDPFRTQQELATLMGISRSTVASLISSLMQKHQLRGRAYVLNEARRIYCIGGMNIDRKFRLTGAIQLGTSNPVTSTLSVGGVVRNVAENLGRLGQSVQLLSVAGVDQDYDWIKQQTQAYVDMSQVTQIPEAATSTYSAILDESGDMQLALADMAIADQMDLDWISQFAPRLKLADYLILDLNLPLETVTYLIQLAKAESIPLAIIPVSGPKMSHLPEDLSGVSWLVVNEDESISRFGNLPAEDLVKAWLATGVLQVVMTRGSRSSFYGHQDGSRQEVQPLLAQKVVDVTGAGDAFSAGLLYGQLTGHDAKTSIYYGMANSYHTVQVKQTVRLNLSASQLESDYQTLKERGLA</sequence>
<dbReference type="InterPro" id="IPR011611">
    <property type="entry name" value="PfkB_dom"/>
</dbReference>
<dbReference type="CDD" id="cd01941">
    <property type="entry name" value="YeiC_kinase_like"/>
    <property type="match status" value="1"/>
</dbReference>
<dbReference type="InterPro" id="IPR029056">
    <property type="entry name" value="Ribokinase-like"/>
</dbReference>
<dbReference type="InterPro" id="IPR002173">
    <property type="entry name" value="Carboh/pur_kinase_PfkB_CS"/>
</dbReference>
<dbReference type="GO" id="GO:0016798">
    <property type="term" value="F:hydrolase activity, acting on glycosyl bonds"/>
    <property type="evidence" value="ECO:0007669"/>
    <property type="project" value="TreeGrafter"/>
</dbReference>
<dbReference type="Proteomes" id="UP000757900">
    <property type="component" value="Unassembled WGS sequence"/>
</dbReference>
<dbReference type="InterPro" id="IPR036388">
    <property type="entry name" value="WH-like_DNA-bd_sf"/>
</dbReference>
<evidence type="ECO:0000256" key="1">
    <source>
        <dbReference type="ARBA" id="ARBA00022679"/>
    </source>
</evidence>
<accession>A0A929MT80</accession>
<evidence type="ECO:0000313" key="5">
    <source>
        <dbReference type="Proteomes" id="UP000757900"/>
    </source>
</evidence>
<dbReference type="GO" id="GO:0004730">
    <property type="term" value="F:pseudouridylate synthase activity"/>
    <property type="evidence" value="ECO:0007669"/>
    <property type="project" value="TreeGrafter"/>
</dbReference>
<dbReference type="SUPFAM" id="SSF53613">
    <property type="entry name" value="Ribokinase-like"/>
    <property type="match status" value="1"/>
</dbReference>
<reference evidence="4" key="1">
    <citation type="submission" date="2020-04" db="EMBL/GenBank/DDBJ databases">
        <title>Deep metagenomics examines the oral microbiome during advanced dental caries in children, revealing novel taxa and co-occurrences with host molecules.</title>
        <authorList>
            <person name="Baker J.L."/>
            <person name="Morton J.T."/>
            <person name="Dinis M."/>
            <person name="Alvarez R."/>
            <person name="Tran N.C."/>
            <person name="Knight R."/>
            <person name="Edlund A."/>
        </authorList>
    </citation>
    <scope>NUCLEOTIDE SEQUENCE</scope>
    <source>
        <strain evidence="4">JCVI_23_bin.16</strain>
    </source>
</reference>
<dbReference type="InterPro" id="IPR036390">
    <property type="entry name" value="WH_DNA-bd_sf"/>
</dbReference>
<dbReference type="InterPro" id="IPR000792">
    <property type="entry name" value="Tscrpt_reg_LuxR_C"/>
</dbReference>
<comment type="caution">
    <text evidence="4">The sequence shown here is derived from an EMBL/GenBank/DDBJ whole genome shotgun (WGS) entry which is preliminary data.</text>
</comment>
<keyword evidence="2" id="KW-0418">Kinase</keyword>
<evidence type="ECO:0000313" key="4">
    <source>
        <dbReference type="EMBL" id="MBF0934155.1"/>
    </source>
</evidence>
<dbReference type="Pfam" id="PF00294">
    <property type="entry name" value="PfkB"/>
    <property type="match status" value="1"/>
</dbReference>
<dbReference type="PANTHER" id="PTHR42909:SF4">
    <property type="entry name" value="CARBOHYDRATE KINASE, PFKB FAMILY"/>
    <property type="match status" value="1"/>
</dbReference>
<dbReference type="Pfam" id="PF13412">
    <property type="entry name" value="HTH_24"/>
    <property type="match status" value="1"/>
</dbReference>
<dbReference type="GO" id="GO:0005737">
    <property type="term" value="C:cytoplasm"/>
    <property type="evidence" value="ECO:0007669"/>
    <property type="project" value="TreeGrafter"/>
</dbReference>